<keyword evidence="6" id="KW-1185">Reference proteome</keyword>
<feature type="region of interest" description="Disordered" evidence="3">
    <location>
        <begin position="1"/>
        <end position="48"/>
    </location>
</feature>
<feature type="compositionally biased region" description="Polar residues" evidence="3">
    <location>
        <begin position="1"/>
        <end position="27"/>
    </location>
</feature>
<dbReference type="EMBL" id="JAIFTH010001070">
    <property type="protein sequence ID" value="KAG9508713.1"/>
    <property type="molecule type" value="Genomic_DNA"/>
</dbReference>
<evidence type="ECO:0000256" key="1">
    <source>
        <dbReference type="ARBA" id="ARBA00022473"/>
    </source>
</evidence>
<dbReference type="Gene3D" id="4.10.280.10">
    <property type="entry name" value="Helix-loop-helix DNA-binding domain"/>
    <property type="match status" value="1"/>
</dbReference>
<gene>
    <name evidence="5" type="primary">ascl1</name>
    <name evidence="5" type="ORF">GZH46_02785</name>
</gene>
<evidence type="ECO:0000313" key="6">
    <source>
        <dbReference type="Proteomes" id="UP000825002"/>
    </source>
</evidence>
<evidence type="ECO:0000256" key="3">
    <source>
        <dbReference type="SAM" id="MobiDB-lite"/>
    </source>
</evidence>
<dbReference type="Proteomes" id="UP000825002">
    <property type="component" value="Unassembled WGS sequence"/>
</dbReference>
<organism evidence="5 6">
    <name type="scientific">Fragariocoptes setiger</name>
    <dbReference type="NCBI Taxonomy" id="1670756"/>
    <lineage>
        <taxon>Eukaryota</taxon>
        <taxon>Metazoa</taxon>
        <taxon>Ecdysozoa</taxon>
        <taxon>Arthropoda</taxon>
        <taxon>Chelicerata</taxon>
        <taxon>Arachnida</taxon>
        <taxon>Acari</taxon>
        <taxon>Acariformes</taxon>
        <taxon>Trombidiformes</taxon>
        <taxon>Prostigmata</taxon>
        <taxon>Eupodina</taxon>
        <taxon>Eriophyoidea</taxon>
        <taxon>Phytoptidae</taxon>
        <taxon>Fragariocoptes</taxon>
    </lineage>
</organism>
<comment type="caution">
    <text evidence="5">The sequence shown here is derived from an EMBL/GenBank/DDBJ whole genome shotgun (WGS) entry which is preliminary data.</text>
</comment>
<accession>A0ABQ7S5L0</accession>
<feature type="region of interest" description="Disordered" evidence="3">
    <location>
        <begin position="170"/>
        <end position="194"/>
    </location>
</feature>
<dbReference type="PROSITE" id="PS50888">
    <property type="entry name" value="BHLH"/>
    <property type="match status" value="1"/>
</dbReference>
<evidence type="ECO:0000256" key="2">
    <source>
        <dbReference type="ARBA" id="ARBA00022902"/>
    </source>
</evidence>
<dbReference type="SUPFAM" id="SSF47459">
    <property type="entry name" value="HLH, helix-loop-helix DNA-binding domain"/>
    <property type="match status" value="1"/>
</dbReference>
<dbReference type="InterPro" id="IPR011598">
    <property type="entry name" value="bHLH_dom"/>
</dbReference>
<protein>
    <submittedName>
        <fullName evidence="5">Achaete-scute-like 1</fullName>
    </submittedName>
</protein>
<sequence>MSTNAANNNMPTITTAQSNSSAANNKPTSKRTRRDPISSVARRNERERNRVRLVNLGFATLRNHVPALQAKKSKKMSKVETLRAAIEHIRRLQCLMQLDIASSSSFSSSSVASSISGQSSAHHHHHSLSSLLADIVPSRCYSRDSSTSSTSSMSTSSIYDNCQTQLSLQFSQAHTQQQSSSSSIDSSHNNNLTTPTAAAAMHNSNNNVEQPVVSRHNLDMKIASNHEINGIIKEEFCVDDELEFADEFDSDDFDAPCVDGNNADDNQTVNVKPYIRQQSQQQQQLYGDLEYTDLTPYANLHPHLHNGAQFEHSISEQQTYSNNINNNQSDYKTPDTIAHSPLTTQSSIERIVSGTTLNTTTCNQELYTSSTSILTPESPESPHQIYNGSSSNNNNNNTNNVYLFNTHQQPQQQSSHATDVAYLNNETTNVDNVLYGHNNQHQHQHHLHQTQHHQQQLYNFHTTSAH</sequence>
<feature type="region of interest" description="Disordered" evidence="3">
    <location>
        <begin position="371"/>
        <end position="395"/>
    </location>
</feature>
<dbReference type="PANTHER" id="PTHR13935:SF153">
    <property type="entry name" value="ACHAETE-SCUTE FAMILY BHLH TRANSCRIPTION FACTOR 1"/>
    <property type="match status" value="1"/>
</dbReference>
<dbReference type="InterPro" id="IPR036638">
    <property type="entry name" value="HLH_DNA-bd_sf"/>
</dbReference>
<dbReference type="InterPro" id="IPR015660">
    <property type="entry name" value="MASH1/Ascl1a-like"/>
</dbReference>
<dbReference type="PANTHER" id="PTHR13935">
    <property type="entry name" value="ACHAETE-SCUTE TRANSCRIPTION FACTOR-RELATED"/>
    <property type="match status" value="1"/>
</dbReference>
<evidence type="ECO:0000259" key="4">
    <source>
        <dbReference type="PROSITE" id="PS50888"/>
    </source>
</evidence>
<reference evidence="5 6" key="1">
    <citation type="submission" date="2020-10" db="EMBL/GenBank/DDBJ databases">
        <authorList>
            <person name="Klimov P.B."/>
            <person name="Dyachkov S.M."/>
            <person name="Chetverikov P.E."/>
        </authorList>
    </citation>
    <scope>NUCLEOTIDE SEQUENCE [LARGE SCALE GENOMIC DNA]</scope>
    <source>
        <strain evidence="5">BMOC 18-1129-001#AD2665</strain>
        <tissue evidence="5">Entire mites</tissue>
    </source>
</reference>
<feature type="non-terminal residue" evidence="5">
    <location>
        <position position="1"/>
    </location>
</feature>
<name>A0ABQ7S5L0_9ACAR</name>
<proteinExistence type="predicted"/>
<keyword evidence="1" id="KW-0217">Developmental protein</keyword>
<dbReference type="SMART" id="SM00353">
    <property type="entry name" value="HLH"/>
    <property type="match status" value="1"/>
</dbReference>
<feature type="domain" description="BHLH" evidence="4">
    <location>
        <begin position="38"/>
        <end position="92"/>
    </location>
</feature>
<keyword evidence="2" id="KW-0524">Neurogenesis</keyword>
<evidence type="ECO:0000313" key="5">
    <source>
        <dbReference type="EMBL" id="KAG9508713.1"/>
    </source>
</evidence>
<dbReference type="Pfam" id="PF00010">
    <property type="entry name" value="HLH"/>
    <property type="match status" value="1"/>
</dbReference>